<dbReference type="GeneID" id="6751140"/>
<dbReference type="PANTHER" id="PTHR13362:SF2">
    <property type="entry name" value="SMALL RIBOSOMAL SUBUNIT PROTEIN MS33"/>
    <property type="match status" value="1"/>
</dbReference>
<feature type="compositionally biased region" description="Basic residues" evidence="7">
    <location>
        <begin position="82"/>
        <end position="102"/>
    </location>
</feature>
<gene>
    <name evidence="8" type="ORF">TRIADDRAFT_63642</name>
</gene>
<comment type="subcellular location">
    <subcellularLocation>
        <location evidence="1">Mitochondrion</location>
    </subcellularLocation>
</comment>
<dbReference type="PANTHER" id="PTHR13362">
    <property type="entry name" value="MITOCHONDRIAL RIBOSOMAL PROTEIN S33"/>
    <property type="match status" value="1"/>
</dbReference>
<dbReference type="CTD" id="6751140"/>
<keyword evidence="9" id="KW-1185">Reference proteome</keyword>
<dbReference type="InParanoid" id="B3RNX2"/>
<dbReference type="FunCoup" id="B3RNX2">
    <property type="interactions" value="278"/>
</dbReference>
<dbReference type="GO" id="GO:1990904">
    <property type="term" value="C:ribonucleoprotein complex"/>
    <property type="evidence" value="ECO:0007669"/>
    <property type="project" value="UniProtKB-KW"/>
</dbReference>
<dbReference type="GO" id="GO:0005739">
    <property type="term" value="C:mitochondrion"/>
    <property type="evidence" value="ECO:0000318"/>
    <property type="project" value="GO_Central"/>
</dbReference>
<evidence type="ECO:0000256" key="7">
    <source>
        <dbReference type="SAM" id="MobiDB-lite"/>
    </source>
</evidence>
<evidence type="ECO:0000256" key="3">
    <source>
        <dbReference type="ARBA" id="ARBA00022980"/>
    </source>
</evidence>
<evidence type="ECO:0000256" key="4">
    <source>
        <dbReference type="ARBA" id="ARBA00023128"/>
    </source>
</evidence>
<dbReference type="OMA" id="IMANEPW"/>
<name>B3RNX2_TRIAD</name>
<dbReference type="HOGENOM" id="CLU_162208_2_0_1"/>
<organism evidence="8 9">
    <name type="scientific">Trichoplax adhaerens</name>
    <name type="common">Trichoplax reptans</name>
    <dbReference type="NCBI Taxonomy" id="10228"/>
    <lineage>
        <taxon>Eukaryota</taxon>
        <taxon>Metazoa</taxon>
        <taxon>Placozoa</taxon>
        <taxon>Uniplacotomia</taxon>
        <taxon>Trichoplacea</taxon>
        <taxon>Trichoplacidae</taxon>
        <taxon>Trichoplax</taxon>
    </lineage>
</organism>
<dbReference type="KEGG" id="tad:TRIADDRAFT_63642"/>
<dbReference type="OrthoDB" id="5980584at2759"/>
<dbReference type="AlphaFoldDB" id="B3RNX2"/>
<reference evidence="8 9" key="1">
    <citation type="journal article" date="2008" name="Nature">
        <title>The Trichoplax genome and the nature of placozoans.</title>
        <authorList>
            <person name="Srivastava M."/>
            <person name="Begovic E."/>
            <person name="Chapman J."/>
            <person name="Putnam N.H."/>
            <person name="Hellsten U."/>
            <person name="Kawashima T."/>
            <person name="Kuo A."/>
            <person name="Mitros T."/>
            <person name="Salamov A."/>
            <person name="Carpenter M.L."/>
            <person name="Signorovitch A.Y."/>
            <person name="Moreno M.A."/>
            <person name="Kamm K."/>
            <person name="Grimwood J."/>
            <person name="Schmutz J."/>
            <person name="Shapiro H."/>
            <person name="Grigoriev I.V."/>
            <person name="Buss L.W."/>
            <person name="Schierwater B."/>
            <person name="Dellaporta S.L."/>
            <person name="Rokhsar D.S."/>
        </authorList>
    </citation>
    <scope>NUCLEOTIDE SEQUENCE [LARGE SCALE GENOMIC DNA]</scope>
    <source>
        <strain evidence="8 9">Grell-BS-1999</strain>
    </source>
</reference>
<dbReference type="PhylomeDB" id="B3RNX2"/>
<keyword evidence="3" id="KW-0689">Ribosomal protein</keyword>
<evidence type="ECO:0000256" key="6">
    <source>
        <dbReference type="ARBA" id="ARBA00035132"/>
    </source>
</evidence>
<protein>
    <recommendedName>
        <fullName evidence="6">Small ribosomal subunit protein mS33</fullName>
    </recommendedName>
</protein>
<sequence length="102" mass="12000">MSSGHVRNISRLRAKIFGRLPFKTDPKSYKVVKAFRQQPKGPQIVEYTQPIQRFNSLLLRLRHMGLYTDEHLDFIDENEQKRRLKGKVPPKKGQGRRSAKKK</sequence>
<dbReference type="InterPro" id="IPR013219">
    <property type="entry name" value="Ribosomal_mS33"/>
</dbReference>
<feature type="region of interest" description="Disordered" evidence="7">
    <location>
        <begin position="81"/>
        <end position="102"/>
    </location>
</feature>
<dbReference type="eggNOG" id="KOG4104">
    <property type="taxonomic scope" value="Eukaryota"/>
</dbReference>
<evidence type="ECO:0000256" key="1">
    <source>
        <dbReference type="ARBA" id="ARBA00004173"/>
    </source>
</evidence>
<dbReference type="RefSeq" id="XP_002109925.1">
    <property type="nucleotide sequence ID" value="XM_002109889.1"/>
</dbReference>
<dbReference type="GO" id="GO:0005840">
    <property type="term" value="C:ribosome"/>
    <property type="evidence" value="ECO:0007669"/>
    <property type="project" value="UniProtKB-KW"/>
</dbReference>
<comment type="similarity">
    <text evidence="2">Belongs to the mitochondrion-specific ribosomal protein mS33 family.</text>
</comment>
<proteinExistence type="inferred from homology"/>
<dbReference type="Proteomes" id="UP000009022">
    <property type="component" value="Unassembled WGS sequence"/>
</dbReference>
<dbReference type="EMBL" id="DS985242">
    <property type="protein sequence ID" value="EDV28091.1"/>
    <property type="molecule type" value="Genomic_DNA"/>
</dbReference>
<dbReference type="Pfam" id="PF08293">
    <property type="entry name" value="MRP-S33"/>
    <property type="match status" value="1"/>
</dbReference>
<dbReference type="STRING" id="10228.B3RNX2"/>
<keyword evidence="5" id="KW-0687">Ribonucleoprotein</keyword>
<accession>B3RNX2</accession>
<evidence type="ECO:0000313" key="9">
    <source>
        <dbReference type="Proteomes" id="UP000009022"/>
    </source>
</evidence>
<evidence type="ECO:0000256" key="5">
    <source>
        <dbReference type="ARBA" id="ARBA00023274"/>
    </source>
</evidence>
<evidence type="ECO:0000313" key="8">
    <source>
        <dbReference type="EMBL" id="EDV28091.1"/>
    </source>
</evidence>
<keyword evidence="4" id="KW-0496">Mitochondrion</keyword>
<evidence type="ECO:0000256" key="2">
    <source>
        <dbReference type="ARBA" id="ARBA00008970"/>
    </source>
</evidence>